<name>F0WX87_9STRA</name>
<dbReference type="HOGENOM" id="CLU_2836551_0_0_1"/>
<proteinExistence type="predicted"/>
<protein>
    <submittedName>
        <fullName evidence="1">AlNc14C345G10842 protein</fullName>
    </submittedName>
</protein>
<sequence length="66" mass="7548">MIVCMTAKRLRAITRFHLVASSKAHLTLEKDFLIIRRDLNVKLITEEIVTARNFSGDEERSIMTGS</sequence>
<reference evidence="1" key="1">
    <citation type="journal article" date="2011" name="PLoS Biol.">
        <title>Gene gain and loss during evolution of obligate parasitism in the white rust pathogen of Arabidopsis thaliana.</title>
        <authorList>
            <person name="Kemen E."/>
            <person name="Gardiner A."/>
            <person name="Schultz-Larsen T."/>
            <person name="Kemen A.C."/>
            <person name="Balmuth A.L."/>
            <person name="Robert-Seilaniantz A."/>
            <person name="Bailey K."/>
            <person name="Holub E."/>
            <person name="Studholme D.J."/>
            <person name="Maclean D."/>
            <person name="Jones J.D."/>
        </authorList>
    </citation>
    <scope>NUCLEOTIDE SEQUENCE</scope>
</reference>
<reference evidence="1" key="2">
    <citation type="submission" date="2011-02" db="EMBL/GenBank/DDBJ databases">
        <authorList>
            <person name="MacLean D."/>
        </authorList>
    </citation>
    <scope>NUCLEOTIDE SEQUENCE</scope>
</reference>
<gene>
    <name evidence="1" type="primary">AlNc14C345G10842</name>
    <name evidence="1" type="ORF">ALNC14_122230</name>
</gene>
<accession>F0WX87</accession>
<evidence type="ECO:0000313" key="1">
    <source>
        <dbReference type="EMBL" id="CCA26079.1"/>
    </source>
</evidence>
<dbReference type="EMBL" id="FR824390">
    <property type="protein sequence ID" value="CCA26079.1"/>
    <property type="molecule type" value="Genomic_DNA"/>
</dbReference>
<organism evidence="1">
    <name type="scientific">Albugo laibachii Nc14</name>
    <dbReference type="NCBI Taxonomy" id="890382"/>
    <lineage>
        <taxon>Eukaryota</taxon>
        <taxon>Sar</taxon>
        <taxon>Stramenopiles</taxon>
        <taxon>Oomycota</taxon>
        <taxon>Peronosporomycetes</taxon>
        <taxon>Albuginales</taxon>
        <taxon>Albuginaceae</taxon>
        <taxon>Albugo</taxon>
    </lineage>
</organism>
<dbReference type="AlphaFoldDB" id="F0WX87"/>